<dbReference type="GO" id="GO:0005483">
    <property type="term" value="F:soluble NSF attachment protein activity"/>
    <property type="evidence" value="ECO:0007669"/>
    <property type="project" value="TreeGrafter"/>
</dbReference>
<evidence type="ECO:0000256" key="1">
    <source>
        <dbReference type="ARBA" id="ARBA00010050"/>
    </source>
</evidence>
<dbReference type="STRING" id="157652.A0A371E6A1"/>
<evidence type="ECO:0008006" key="6">
    <source>
        <dbReference type="Google" id="ProtNLM"/>
    </source>
</evidence>
<evidence type="ECO:0000313" key="4">
    <source>
        <dbReference type="EMBL" id="RDX61565.1"/>
    </source>
</evidence>
<evidence type="ECO:0000256" key="2">
    <source>
        <dbReference type="ARBA" id="ARBA00022448"/>
    </source>
</evidence>
<accession>A0A371E6A1</accession>
<dbReference type="GO" id="GO:0019905">
    <property type="term" value="F:syntaxin binding"/>
    <property type="evidence" value="ECO:0007669"/>
    <property type="project" value="TreeGrafter"/>
</dbReference>
<gene>
    <name evidence="4" type="ORF">CR513_60193</name>
</gene>
<dbReference type="PANTHER" id="PTHR13768">
    <property type="entry name" value="SOLUBLE NSF ATTACHMENT PROTEIN SNAP"/>
    <property type="match status" value="1"/>
</dbReference>
<evidence type="ECO:0000313" key="5">
    <source>
        <dbReference type="Proteomes" id="UP000257109"/>
    </source>
</evidence>
<evidence type="ECO:0000256" key="3">
    <source>
        <dbReference type="ARBA" id="ARBA00022927"/>
    </source>
</evidence>
<comment type="caution">
    <text evidence="4">The sequence shown here is derived from an EMBL/GenBank/DDBJ whole genome shotgun (WGS) entry which is preliminary data.</text>
</comment>
<proteinExistence type="inferred from homology"/>
<dbReference type="EMBL" id="QJKJ01016064">
    <property type="protein sequence ID" value="RDX61565.1"/>
    <property type="molecule type" value="Genomic_DNA"/>
</dbReference>
<sequence>MGDDHIAKGQELAKRVESKLHACCALFASNSGDTALLFHKSTTSFKLVKSWDKATSLFAKSSKFHMKLDNKYNAAKAYVHAARCYKKTSTSEKMITPNKFLLTSIGPVIKSRHRDKELVHPPLACPQRHGESPNLGVYYN</sequence>
<dbReference type="GO" id="GO:0006886">
    <property type="term" value="P:intracellular protein transport"/>
    <property type="evidence" value="ECO:0007669"/>
    <property type="project" value="InterPro"/>
</dbReference>
<keyword evidence="3" id="KW-0653">Protein transport</keyword>
<dbReference type="InterPro" id="IPR000744">
    <property type="entry name" value="NSF_attach"/>
</dbReference>
<dbReference type="OrthoDB" id="9984275at2759"/>
<dbReference type="AlphaFoldDB" id="A0A371E6A1"/>
<dbReference type="Proteomes" id="UP000257109">
    <property type="component" value="Unassembled WGS sequence"/>
</dbReference>
<dbReference type="PANTHER" id="PTHR13768:SF29">
    <property type="entry name" value="ALPHA-SOLUBLE NSF ATTACHMENT PROTEIN"/>
    <property type="match status" value="1"/>
</dbReference>
<comment type="similarity">
    <text evidence="1">Belongs to the SNAP family.</text>
</comment>
<keyword evidence="5" id="KW-1185">Reference proteome</keyword>
<dbReference type="GO" id="GO:0035494">
    <property type="term" value="P:SNARE complex disassembly"/>
    <property type="evidence" value="ECO:0007669"/>
    <property type="project" value="TreeGrafter"/>
</dbReference>
<dbReference type="Pfam" id="PF14938">
    <property type="entry name" value="SNAP"/>
    <property type="match status" value="1"/>
</dbReference>
<name>A0A371E6A1_MUCPR</name>
<feature type="non-terminal residue" evidence="4">
    <location>
        <position position="1"/>
    </location>
</feature>
<dbReference type="SUPFAM" id="SSF48452">
    <property type="entry name" value="TPR-like"/>
    <property type="match status" value="1"/>
</dbReference>
<keyword evidence="2" id="KW-0813">Transport</keyword>
<dbReference type="Gene3D" id="1.25.40.10">
    <property type="entry name" value="Tetratricopeptide repeat domain"/>
    <property type="match status" value="1"/>
</dbReference>
<reference evidence="4" key="1">
    <citation type="submission" date="2018-05" db="EMBL/GenBank/DDBJ databases">
        <title>Draft genome of Mucuna pruriens seed.</title>
        <authorList>
            <person name="Nnadi N.E."/>
            <person name="Vos R."/>
            <person name="Hasami M.H."/>
            <person name="Devisetty U.K."/>
            <person name="Aguiy J.C."/>
        </authorList>
    </citation>
    <scope>NUCLEOTIDE SEQUENCE [LARGE SCALE GENOMIC DNA]</scope>
    <source>
        <strain evidence="4">JCA_2017</strain>
    </source>
</reference>
<dbReference type="GO" id="GO:0005774">
    <property type="term" value="C:vacuolar membrane"/>
    <property type="evidence" value="ECO:0007669"/>
    <property type="project" value="TreeGrafter"/>
</dbReference>
<protein>
    <recommendedName>
        <fullName evidence="6">Alpha-soluble NSF attachment protein</fullName>
    </recommendedName>
</protein>
<dbReference type="GO" id="GO:0031201">
    <property type="term" value="C:SNARE complex"/>
    <property type="evidence" value="ECO:0007669"/>
    <property type="project" value="TreeGrafter"/>
</dbReference>
<dbReference type="InterPro" id="IPR011990">
    <property type="entry name" value="TPR-like_helical_dom_sf"/>
</dbReference>
<organism evidence="4 5">
    <name type="scientific">Mucuna pruriens</name>
    <name type="common">Velvet bean</name>
    <name type="synonym">Dolichos pruriens</name>
    <dbReference type="NCBI Taxonomy" id="157652"/>
    <lineage>
        <taxon>Eukaryota</taxon>
        <taxon>Viridiplantae</taxon>
        <taxon>Streptophyta</taxon>
        <taxon>Embryophyta</taxon>
        <taxon>Tracheophyta</taxon>
        <taxon>Spermatophyta</taxon>
        <taxon>Magnoliopsida</taxon>
        <taxon>eudicotyledons</taxon>
        <taxon>Gunneridae</taxon>
        <taxon>Pentapetalae</taxon>
        <taxon>rosids</taxon>
        <taxon>fabids</taxon>
        <taxon>Fabales</taxon>
        <taxon>Fabaceae</taxon>
        <taxon>Papilionoideae</taxon>
        <taxon>50 kb inversion clade</taxon>
        <taxon>NPAAA clade</taxon>
        <taxon>indigoferoid/millettioid clade</taxon>
        <taxon>Phaseoleae</taxon>
        <taxon>Mucuna</taxon>
    </lineage>
</organism>